<feature type="region of interest" description="Disordered" evidence="1">
    <location>
        <begin position="163"/>
        <end position="189"/>
    </location>
</feature>
<evidence type="ECO:0000256" key="1">
    <source>
        <dbReference type="SAM" id="MobiDB-lite"/>
    </source>
</evidence>
<dbReference type="VEuPathDB" id="FungiDB:PSHT_13614"/>
<sequence length="277" mass="30204">METARSCKPAAFRPPQPSPARPHNPNPPADPPGGHVPLLIHHIPYRLRNGRSRNNHPAMLPEANRNPPATEYYQEMTTTEEEDNTPASKKQVVSANHSLASAAIPVGSLPAQTRSTPGNNIATTLAGRIVAGEKDKARLVAEILREQQLDRLKNIADHRLKNEAYGQPSGGLSQSPGLPSHGRSRKTPAIGARSITQSTSAPLTCHTDGNICNAINMRISELVALQERTYKLLQQAEKRASEEEVRAATREAQANRRADMLEQILLSLPGPNNFTIY</sequence>
<feature type="region of interest" description="Disordered" evidence="1">
    <location>
        <begin position="1"/>
        <end position="38"/>
    </location>
</feature>
<comment type="caution">
    <text evidence="2">The sequence shown here is derived from an EMBL/GenBank/DDBJ whole genome shotgun (WGS) entry which is preliminary data.</text>
</comment>
<dbReference type="VEuPathDB" id="FungiDB:PSTT_05276"/>
<accession>A0A2S4VPR3</accession>
<dbReference type="VEuPathDB" id="FungiDB:PSHT_13613"/>
<protein>
    <submittedName>
        <fullName evidence="2">Uncharacterized protein</fullName>
    </submittedName>
</protein>
<organism evidence="2 3">
    <name type="scientific">Puccinia striiformis</name>
    <dbReference type="NCBI Taxonomy" id="27350"/>
    <lineage>
        <taxon>Eukaryota</taxon>
        <taxon>Fungi</taxon>
        <taxon>Dikarya</taxon>
        <taxon>Basidiomycota</taxon>
        <taxon>Pucciniomycotina</taxon>
        <taxon>Pucciniomycetes</taxon>
        <taxon>Pucciniales</taxon>
        <taxon>Pucciniaceae</taxon>
        <taxon>Puccinia</taxon>
    </lineage>
</organism>
<dbReference type="Proteomes" id="UP000239156">
    <property type="component" value="Unassembled WGS sequence"/>
</dbReference>
<proteinExistence type="predicted"/>
<evidence type="ECO:0000313" key="2">
    <source>
        <dbReference type="EMBL" id="POW11483.1"/>
    </source>
</evidence>
<feature type="compositionally biased region" description="Low complexity" evidence="1">
    <location>
        <begin position="166"/>
        <end position="180"/>
    </location>
</feature>
<evidence type="ECO:0000313" key="3">
    <source>
        <dbReference type="Proteomes" id="UP000239156"/>
    </source>
</evidence>
<dbReference type="AlphaFoldDB" id="A0A2S4VPR3"/>
<feature type="region of interest" description="Disordered" evidence="1">
    <location>
        <begin position="49"/>
        <end position="68"/>
    </location>
</feature>
<dbReference type="EMBL" id="PKSL01000038">
    <property type="protein sequence ID" value="POW11483.1"/>
    <property type="molecule type" value="Genomic_DNA"/>
</dbReference>
<keyword evidence="3" id="KW-1185">Reference proteome</keyword>
<name>A0A2S4VPR3_9BASI</name>
<reference evidence="2" key="1">
    <citation type="submission" date="2017-12" db="EMBL/GenBank/DDBJ databases">
        <title>Gene loss provides genomic basis for host adaptation in cereal stripe rust fungi.</title>
        <authorList>
            <person name="Xia C."/>
        </authorList>
    </citation>
    <scope>NUCLEOTIDE SEQUENCE [LARGE SCALE GENOMIC DNA]</scope>
    <source>
        <strain evidence="2">93-210</strain>
    </source>
</reference>
<feature type="compositionally biased region" description="Pro residues" evidence="1">
    <location>
        <begin position="12"/>
        <end position="31"/>
    </location>
</feature>
<gene>
    <name evidence="2" type="ORF">PSTT_05276</name>
</gene>